<dbReference type="AlphaFoldDB" id="A0A553QUB7"/>
<sequence>MSRVSMKKPAQCTDEPLSNSIICQKLSLLRDILSTSYGPTGRLKQIHNNVGGNILTTSTSSALFSRLDMSEPFLKLISTAIQHHITCYSDCGLFLGIFTLRLIENTQKFGLRTVAAAKVYKHLVEECNQFLKGESCGCKVAVDFSRCDSLVTLVRSMITSKPACMLNATEIQHISSLVAQAFLRSIPCNSSGPTCFGRTVTIGIDGESVSKSSVFPGLLLDVPEMLQPKDLQHLKPCPLKVVLFSMSLSGDISEVGEVSLQIRRGVDPELHQLQQLLKLGEQAVKDKVGVFACQKVIHPILQHFLREHGVVVIERLGFALMEPFVKITGARAVASLFSPVPLEAYGWVEALCFQSCGSRELLQLIPCKDAAFGTLEDTPECCEKFADIFITRSVNTRALFNALFYAPCVSIGCSDVVNQFEPLTCQRAEHVLRLTLREPYALFGRGCTETQLAAHITHKSQVTPALLGISQAEFLMAVESFRSSLLAVALSLEHDGQDCLIDLTYGHCWISEIPSQINTVPTCGCGLVVDKLTLKKSHLNTSHHLFSPALPENTKSQPRVLDSFSAKLNALNTAVELANFVIDVRYLIKDMN</sequence>
<dbReference type="GO" id="GO:0005634">
    <property type="term" value="C:nucleus"/>
    <property type="evidence" value="ECO:0007669"/>
    <property type="project" value="TreeGrafter"/>
</dbReference>
<protein>
    <recommendedName>
        <fullName evidence="3">McKusick-Kaufman/Bardet-Biedl syndromes chaperonin</fullName>
    </recommendedName>
</protein>
<dbReference type="SUPFAM" id="SSF52029">
    <property type="entry name" value="GroEL apical domain-like"/>
    <property type="match status" value="1"/>
</dbReference>
<dbReference type="EMBL" id="SRMA01025546">
    <property type="protein sequence ID" value="TRY93386.1"/>
    <property type="molecule type" value="Genomic_DNA"/>
</dbReference>
<dbReference type="Gene3D" id="3.30.260.10">
    <property type="entry name" value="TCP-1-like chaperonin intermediate domain"/>
    <property type="match status" value="1"/>
</dbReference>
<dbReference type="GO" id="GO:0032502">
    <property type="term" value="P:developmental process"/>
    <property type="evidence" value="ECO:0007669"/>
    <property type="project" value="TreeGrafter"/>
</dbReference>
<dbReference type="SUPFAM" id="SSF48592">
    <property type="entry name" value="GroEL equatorial domain-like"/>
    <property type="match status" value="1"/>
</dbReference>
<dbReference type="Pfam" id="PF00118">
    <property type="entry name" value="Cpn60_TCP1"/>
    <property type="match status" value="1"/>
</dbReference>
<organism evidence="1 2">
    <name type="scientific">Danionella cerebrum</name>
    <dbReference type="NCBI Taxonomy" id="2873325"/>
    <lineage>
        <taxon>Eukaryota</taxon>
        <taxon>Metazoa</taxon>
        <taxon>Chordata</taxon>
        <taxon>Craniata</taxon>
        <taxon>Vertebrata</taxon>
        <taxon>Euteleostomi</taxon>
        <taxon>Actinopterygii</taxon>
        <taxon>Neopterygii</taxon>
        <taxon>Teleostei</taxon>
        <taxon>Ostariophysi</taxon>
        <taxon>Cypriniformes</taxon>
        <taxon>Danionidae</taxon>
        <taxon>Danioninae</taxon>
        <taxon>Danionella</taxon>
    </lineage>
</organism>
<dbReference type="GO" id="GO:0051082">
    <property type="term" value="F:unfolded protein binding"/>
    <property type="evidence" value="ECO:0007669"/>
    <property type="project" value="InterPro"/>
</dbReference>
<dbReference type="GO" id="GO:0060271">
    <property type="term" value="P:cilium assembly"/>
    <property type="evidence" value="ECO:0007669"/>
    <property type="project" value="InterPro"/>
</dbReference>
<dbReference type="GO" id="GO:0006457">
    <property type="term" value="P:protein folding"/>
    <property type="evidence" value="ECO:0007669"/>
    <property type="project" value="InterPro"/>
</dbReference>
<dbReference type="STRING" id="623744.A0A553QUB7"/>
<dbReference type="GO" id="GO:0005737">
    <property type="term" value="C:cytoplasm"/>
    <property type="evidence" value="ECO:0007669"/>
    <property type="project" value="TreeGrafter"/>
</dbReference>
<dbReference type="GO" id="GO:0005524">
    <property type="term" value="F:ATP binding"/>
    <property type="evidence" value="ECO:0007669"/>
    <property type="project" value="InterPro"/>
</dbReference>
<reference evidence="1 2" key="1">
    <citation type="journal article" date="2019" name="Sci. Data">
        <title>Hybrid genome assembly and annotation of Danionella translucida.</title>
        <authorList>
            <person name="Kadobianskyi M."/>
            <person name="Schulze L."/>
            <person name="Schuelke M."/>
            <person name="Judkewitz B."/>
        </authorList>
    </citation>
    <scope>NUCLEOTIDE SEQUENCE [LARGE SCALE GENOMIC DNA]</scope>
    <source>
        <strain evidence="1 2">Bolton</strain>
    </source>
</reference>
<dbReference type="PANTHER" id="PTHR46787:SF1">
    <property type="entry name" value="MOLECULAR CHAPERONE MKKS"/>
    <property type="match status" value="1"/>
</dbReference>
<dbReference type="InterPro" id="IPR027413">
    <property type="entry name" value="GROEL-like_equatorial_sf"/>
</dbReference>
<evidence type="ECO:0000313" key="2">
    <source>
        <dbReference type="Proteomes" id="UP000316079"/>
    </source>
</evidence>
<dbReference type="Gene3D" id="3.50.7.10">
    <property type="entry name" value="GroEL"/>
    <property type="match status" value="1"/>
</dbReference>
<gene>
    <name evidence="1" type="ORF">DNTS_032876</name>
</gene>
<dbReference type="GO" id="GO:1902636">
    <property type="term" value="C:kinociliary basal body"/>
    <property type="evidence" value="ECO:0007669"/>
    <property type="project" value="TreeGrafter"/>
</dbReference>
<dbReference type="Gene3D" id="1.10.560.10">
    <property type="entry name" value="GroEL-like equatorial domain"/>
    <property type="match status" value="2"/>
</dbReference>
<dbReference type="InterPro" id="IPR027409">
    <property type="entry name" value="GroEL-like_apical_dom_sf"/>
</dbReference>
<dbReference type="Proteomes" id="UP000316079">
    <property type="component" value="Unassembled WGS sequence"/>
</dbReference>
<accession>A0A553QUB7</accession>
<name>A0A553QUB7_9TELE</name>
<keyword evidence="2" id="KW-1185">Reference proteome</keyword>
<proteinExistence type="predicted"/>
<dbReference type="OrthoDB" id="528704at2759"/>
<dbReference type="InterPro" id="IPR028790">
    <property type="entry name" value="MKKS"/>
</dbReference>
<dbReference type="GO" id="GO:0051131">
    <property type="term" value="P:chaperone-mediated protein complex assembly"/>
    <property type="evidence" value="ECO:0007669"/>
    <property type="project" value="TreeGrafter"/>
</dbReference>
<dbReference type="InterPro" id="IPR027410">
    <property type="entry name" value="TCP-1-like_intermed_sf"/>
</dbReference>
<dbReference type="PANTHER" id="PTHR46787">
    <property type="entry name" value="SYNDROMES PUTATIVE CHAPERONIN-RELATED"/>
    <property type="match status" value="1"/>
</dbReference>
<comment type="caution">
    <text evidence="1">The sequence shown here is derived from an EMBL/GenBank/DDBJ whole genome shotgun (WGS) entry which is preliminary data.</text>
</comment>
<evidence type="ECO:0008006" key="3">
    <source>
        <dbReference type="Google" id="ProtNLM"/>
    </source>
</evidence>
<evidence type="ECO:0000313" key="1">
    <source>
        <dbReference type="EMBL" id="TRY93386.1"/>
    </source>
</evidence>
<dbReference type="InterPro" id="IPR002423">
    <property type="entry name" value="Cpn60/GroEL/TCP-1"/>
</dbReference>